<reference evidence="1" key="1">
    <citation type="journal article" date="2023" name="G3 (Bethesda)">
        <title>A reference genome for the long-term kleptoplast-retaining sea slug Elysia crispata morphotype clarki.</title>
        <authorList>
            <person name="Eastman K.E."/>
            <person name="Pendleton A.L."/>
            <person name="Shaikh M.A."/>
            <person name="Suttiyut T."/>
            <person name="Ogas R."/>
            <person name="Tomko P."/>
            <person name="Gavelis G."/>
            <person name="Widhalm J.R."/>
            <person name="Wisecaver J.H."/>
        </authorList>
    </citation>
    <scope>NUCLEOTIDE SEQUENCE</scope>
    <source>
        <strain evidence="1">ECLA1</strain>
    </source>
</reference>
<evidence type="ECO:0000313" key="2">
    <source>
        <dbReference type="Proteomes" id="UP001283361"/>
    </source>
</evidence>
<proteinExistence type="predicted"/>
<dbReference type="EMBL" id="JAWDGP010005399">
    <property type="protein sequence ID" value="KAK3757226.1"/>
    <property type="molecule type" value="Genomic_DNA"/>
</dbReference>
<keyword evidence="2" id="KW-1185">Reference proteome</keyword>
<name>A0AAE0YVF7_9GAST</name>
<comment type="caution">
    <text evidence="1">The sequence shown here is derived from an EMBL/GenBank/DDBJ whole genome shotgun (WGS) entry which is preliminary data.</text>
</comment>
<organism evidence="1 2">
    <name type="scientific">Elysia crispata</name>
    <name type="common">lettuce slug</name>
    <dbReference type="NCBI Taxonomy" id="231223"/>
    <lineage>
        <taxon>Eukaryota</taxon>
        <taxon>Metazoa</taxon>
        <taxon>Spiralia</taxon>
        <taxon>Lophotrochozoa</taxon>
        <taxon>Mollusca</taxon>
        <taxon>Gastropoda</taxon>
        <taxon>Heterobranchia</taxon>
        <taxon>Euthyneura</taxon>
        <taxon>Panpulmonata</taxon>
        <taxon>Sacoglossa</taxon>
        <taxon>Placobranchoidea</taxon>
        <taxon>Plakobranchidae</taxon>
        <taxon>Elysia</taxon>
    </lineage>
</organism>
<sequence>MKSKREYNKTPSVAVKALGRCGGSLSGVPQCVARLCLGVSGVFLRRIKFRTPTETWREKLTEGGHPPFAFSDHRRPHRAVFHPFTAVRGDECLVYHQYFTFTGAASSISVNTSITYEAAHRLGKPEHDNTTTQSWGNEICNEK</sequence>
<dbReference type="AlphaFoldDB" id="A0AAE0YVF7"/>
<gene>
    <name evidence="1" type="ORF">RRG08_047417</name>
</gene>
<dbReference type="Proteomes" id="UP001283361">
    <property type="component" value="Unassembled WGS sequence"/>
</dbReference>
<accession>A0AAE0YVF7</accession>
<protein>
    <submittedName>
        <fullName evidence="1">Uncharacterized protein</fullName>
    </submittedName>
</protein>
<evidence type="ECO:0000313" key="1">
    <source>
        <dbReference type="EMBL" id="KAK3757226.1"/>
    </source>
</evidence>